<evidence type="ECO:0000256" key="5">
    <source>
        <dbReference type="ARBA" id="ARBA00022989"/>
    </source>
</evidence>
<keyword evidence="6" id="KW-0408">Iron</keyword>
<evidence type="ECO:0000256" key="1">
    <source>
        <dbReference type="ARBA" id="ARBA00004370"/>
    </source>
</evidence>
<proteinExistence type="predicted"/>
<name>A0A6G7YFV2_9ACTN</name>
<dbReference type="Pfam" id="PF01127">
    <property type="entry name" value="Sdh_cyt"/>
    <property type="match status" value="1"/>
</dbReference>
<dbReference type="KEGG" id="npi:G7071_08775"/>
<dbReference type="Gene3D" id="1.20.1300.10">
    <property type="entry name" value="Fumarate reductase/succinate dehydrogenase, transmembrane subunit"/>
    <property type="match status" value="1"/>
</dbReference>
<dbReference type="GO" id="GO:0046872">
    <property type="term" value="F:metal ion binding"/>
    <property type="evidence" value="ECO:0007669"/>
    <property type="project" value="UniProtKB-KW"/>
</dbReference>
<keyword evidence="5 8" id="KW-1133">Transmembrane helix</keyword>
<feature type="transmembrane region" description="Helical" evidence="8">
    <location>
        <begin position="119"/>
        <end position="140"/>
    </location>
</feature>
<dbReference type="NCBIfam" id="TIGR02046">
    <property type="entry name" value="sdhC_b558_fam"/>
    <property type="match status" value="1"/>
</dbReference>
<reference evidence="9 10" key="1">
    <citation type="submission" date="2020-03" db="EMBL/GenBank/DDBJ databases">
        <title>Nocardioides sp. nov., isolated from fish.</title>
        <authorList>
            <person name="Hyun D.-W."/>
            <person name="Bae J.-W."/>
        </authorList>
    </citation>
    <scope>NUCLEOTIDE SEQUENCE [LARGE SCALE GENOMIC DNA]</scope>
    <source>
        <strain evidence="9 10">HDW12A</strain>
    </source>
</reference>
<dbReference type="AlphaFoldDB" id="A0A6G7YFV2"/>
<keyword evidence="7 8" id="KW-0472">Membrane</keyword>
<organism evidence="9 10">
    <name type="scientific">Nocardioides piscis</name>
    <dbReference type="NCBI Taxonomy" id="2714938"/>
    <lineage>
        <taxon>Bacteria</taxon>
        <taxon>Bacillati</taxon>
        <taxon>Actinomycetota</taxon>
        <taxon>Actinomycetes</taxon>
        <taxon>Propionibacteriales</taxon>
        <taxon>Nocardioidaceae</taxon>
        <taxon>Nocardioides</taxon>
    </lineage>
</organism>
<gene>
    <name evidence="9" type="ORF">G7071_08775</name>
</gene>
<protein>
    <submittedName>
        <fullName evidence="9">Succinate dehydrogenase cytochrome b subunit</fullName>
    </submittedName>
</protein>
<sequence>MATTTQTPALVKGARASRSTIALKILMALSGLIFIGFVLVHMYGNLKAFGGHDSFNEYAHHLRTFGEPMLPYSGLLWIIRVVLLGALVVHVGAGVALWRRAKKARTTKYVVKKNKGSTFASRMMRWGGVTLLLFIIWHLLNFTVGKVNVTGGETNDPYNLLVDSFSTWWLTLIYLVAMAMLGAHLHHGIWSAAQTLGHTGTAAARARWRTVAFVTALIISIGFSVVPVAVLAGVISK</sequence>
<keyword evidence="3 8" id="KW-0812">Transmembrane</keyword>
<evidence type="ECO:0000256" key="6">
    <source>
        <dbReference type="ARBA" id="ARBA00023004"/>
    </source>
</evidence>
<evidence type="ECO:0000256" key="4">
    <source>
        <dbReference type="ARBA" id="ARBA00022723"/>
    </source>
</evidence>
<feature type="transmembrane region" description="Helical" evidence="8">
    <location>
        <begin position="21"/>
        <end position="43"/>
    </location>
</feature>
<dbReference type="InterPro" id="IPR034804">
    <property type="entry name" value="SQR/QFR_C/D"/>
</dbReference>
<evidence type="ECO:0000313" key="10">
    <source>
        <dbReference type="Proteomes" id="UP000502035"/>
    </source>
</evidence>
<comment type="subcellular location">
    <subcellularLocation>
        <location evidence="1">Membrane</location>
    </subcellularLocation>
</comment>
<evidence type="ECO:0000256" key="8">
    <source>
        <dbReference type="SAM" id="Phobius"/>
    </source>
</evidence>
<keyword evidence="10" id="KW-1185">Reference proteome</keyword>
<evidence type="ECO:0000313" key="9">
    <source>
        <dbReference type="EMBL" id="QIK75518.1"/>
    </source>
</evidence>
<feature type="transmembrane region" description="Helical" evidence="8">
    <location>
        <begin position="75"/>
        <end position="98"/>
    </location>
</feature>
<dbReference type="Proteomes" id="UP000502035">
    <property type="component" value="Chromosome"/>
</dbReference>
<dbReference type="CDD" id="cd03498">
    <property type="entry name" value="SQR_TypeB_2_TM"/>
    <property type="match status" value="1"/>
</dbReference>
<dbReference type="SUPFAM" id="SSF81343">
    <property type="entry name" value="Fumarate reductase respiratory complex transmembrane subunits"/>
    <property type="match status" value="1"/>
</dbReference>
<evidence type="ECO:0000256" key="7">
    <source>
        <dbReference type="ARBA" id="ARBA00023136"/>
    </source>
</evidence>
<dbReference type="GO" id="GO:0016020">
    <property type="term" value="C:membrane"/>
    <property type="evidence" value="ECO:0007669"/>
    <property type="project" value="UniProtKB-SubCell"/>
</dbReference>
<evidence type="ECO:0000256" key="3">
    <source>
        <dbReference type="ARBA" id="ARBA00022692"/>
    </source>
</evidence>
<dbReference type="EMBL" id="CP049866">
    <property type="protein sequence ID" value="QIK75518.1"/>
    <property type="molecule type" value="Genomic_DNA"/>
</dbReference>
<keyword evidence="2" id="KW-0349">Heme</keyword>
<dbReference type="InterPro" id="IPR011138">
    <property type="entry name" value="Cytochrome_b-558"/>
</dbReference>
<evidence type="ECO:0000256" key="2">
    <source>
        <dbReference type="ARBA" id="ARBA00022617"/>
    </source>
</evidence>
<keyword evidence="4" id="KW-0479">Metal-binding</keyword>
<feature type="transmembrane region" description="Helical" evidence="8">
    <location>
        <begin position="211"/>
        <end position="235"/>
    </location>
</feature>
<accession>A0A6G7YFV2</accession>
<dbReference type="InterPro" id="IPR000701">
    <property type="entry name" value="SuccDH_FuR_B_TM-su"/>
</dbReference>
<feature type="transmembrane region" description="Helical" evidence="8">
    <location>
        <begin position="168"/>
        <end position="190"/>
    </location>
</feature>